<dbReference type="PRINTS" id="PR00598">
    <property type="entry name" value="HTHMARR"/>
</dbReference>
<keyword evidence="3" id="KW-1185">Reference proteome</keyword>
<gene>
    <name evidence="2" type="ORF">GCM10010844_19270</name>
</gene>
<dbReference type="InterPro" id="IPR036388">
    <property type="entry name" value="WH-like_DNA-bd_sf"/>
</dbReference>
<protein>
    <submittedName>
        <fullName evidence="2">MarR family transcriptional regulator</fullName>
    </submittedName>
</protein>
<evidence type="ECO:0000313" key="2">
    <source>
        <dbReference type="EMBL" id="GGL00972.1"/>
    </source>
</evidence>
<organism evidence="2 3">
    <name type="scientific">Deinococcus radiotolerans</name>
    <dbReference type="NCBI Taxonomy" id="1309407"/>
    <lineage>
        <taxon>Bacteria</taxon>
        <taxon>Thermotogati</taxon>
        <taxon>Deinococcota</taxon>
        <taxon>Deinococci</taxon>
        <taxon>Deinococcales</taxon>
        <taxon>Deinococcaceae</taxon>
        <taxon>Deinococcus</taxon>
    </lineage>
</organism>
<dbReference type="InterPro" id="IPR036390">
    <property type="entry name" value="WH_DNA-bd_sf"/>
</dbReference>
<dbReference type="Pfam" id="PF12802">
    <property type="entry name" value="MarR_2"/>
    <property type="match status" value="1"/>
</dbReference>
<dbReference type="SMART" id="SM00347">
    <property type="entry name" value="HTH_MARR"/>
    <property type="match status" value="1"/>
</dbReference>
<accession>A0ABQ2FLQ6</accession>
<dbReference type="SUPFAM" id="SSF46785">
    <property type="entry name" value="Winged helix' DNA-binding domain"/>
    <property type="match status" value="1"/>
</dbReference>
<dbReference type="EMBL" id="BMPE01000003">
    <property type="protein sequence ID" value="GGL00972.1"/>
    <property type="molecule type" value="Genomic_DNA"/>
</dbReference>
<dbReference type="PANTHER" id="PTHR33164:SF104">
    <property type="entry name" value="TRANSCRIPTIONAL REGULATORY PROTEIN"/>
    <property type="match status" value="1"/>
</dbReference>
<comment type="caution">
    <text evidence="2">The sequence shown here is derived from an EMBL/GenBank/DDBJ whole genome shotgun (WGS) entry which is preliminary data.</text>
</comment>
<evidence type="ECO:0000259" key="1">
    <source>
        <dbReference type="PROSITE" id="PS50995"/>
    </source>
</evidence>
<reference evidence="3" key="1">
    <citation type="journal article" date="2019" name="Int. J. Syst. Evol. Microbiol.">
        <title>The Global Catalogue of Microorganisms (GCM) 10K type strain sequencing project: providing services to taxonomists for standard genome sequencing and annotation.</title>
        <authorList>
            <consortium name="The Broad Institute Genomics Platform"/>
            <consortium name="The Broad Institute Genome Sequencing Center for Infectious Disease"/>
            <person name="Wu L."/>
            <person name="Ma J."/>
        </authorList>
    </citation>
    <scope>NUCLEOTIDE SEQUENCE [LARGE SCALE GENOMIC DNA]</scope>
    <source>
        <strain evidence="3">JCM 19173</strain>
    </source>
</reference>
<dbReference type="Proteomes" id="UP000604341">
    <property type="component" value="Unassembled WGS sequence"/>
</dbReference>
<sequence length="163" mass="18261">MSDRFMQRLNDDWRRTRPDLNVEPMLRVLSLTRLGQRLQAQLDQFLESNGLNAAAWDLLLALYRSAPPEGLTPGELAQACAVHGPAISNRIARLEERALVQRSTQAQDRRSVRITLTLAGRTIVEALLPPYIQLEEHLVIPLTPLSVVALDEATHRLLAALDD</sequence>
<dbReference type="RefSeq" id="WP_189068773.1">
    <property type="nucleotide sequence ID" value="NZ_BMPE01000003.1"/>
</dbReference>
<dbReference type="InterPro" id="IPR039422">
    <property type="entry name" value="MarR/SlyA-like"/>
</dbReference>
<dbReference type="InterPro" id="IPR000835">
    <property type="entry name" value="HTH_MarR-typ"/>
</dbReference>
<proteinExistence type="predicted"/>
<dbReference type="PROSITE" id="PS50995">
    <property type="entry name" value="HTH_MARR_2"/>
    <property type="match status" value="1"/>
</dbReference>
<feature type="domain" description="HTH marR-type" evidence="1">
    <location>
        <begin position="24"/>
        <end position="159"/>
    </location>
</feature>
<dbReference type="Gene3D" id="1.10.10.10">
    <property type="entry name" value="Winged helix-like DNA-binding domain superfamily/Winged helix DNA-binding domain"/>
    <property type="match status" value="1"/>
</dbReference>
<evidence type="ECO:0000313" key="3">
    <source>
        <dbReference type="Proteomes" id="UP000604341"/>
    </source>
</evidence>
<name>A0ABQ2FLQ6_9DEIO</name>
<dbReference type="PANTHER" id="PTHR33164">
    <property type="entry name" value="TRANSCRIPTIONAL REGULATOR, MARR FAMILY"/>
    <property type="match status" value="1"/>
</dbReference>